<accession>A0ABT6N1P1</accession>
<reference evidence="2" key="1">
    <citation type="submission" date="2023-04" db="EMBL/GenBank/DDBJ databases">
        <title>Sphingomonas sp. MAHUQ-71 isolated from rice field.</title>
        <authorList>
            <person name="Huq M.A."/>
        </authorList>
    </citation>
    <scope>NUCLEOTIDE SEQUENCE</scope>
    <source>
        <strain evidence="2">MAHUQ-71</strain>
    </source>
</reference>
<protein>
    <submittedName>
        <fullName evidence="2">VOC family protein</fullName>
    </submittedName>
</protein>
<evidence type="ECO:0000313" key="3">
    <source>
        <dbReference type="Proteomes" id="UP001160625"/>
    </source>
</evidence>
<organism evidence="2 3">
    <name type="scientific">Sphingomonas oryzagri</name>
    <dbReference type="NCBI Taxonomy" id="3042314"/>
    <lineage>
        <taxon>Bacteria</taxon>
        <taxon>Pseudomonadati</taxon>
        <taxon>Pseudomonadota</taxon>
        <taxon>Alphaproteobacteria</taxon>
        <taxon>Sphingomonadales</taxon>
        <taxon>Sphingomonadaceae</taxon>
        <taxon>Sphingomonas</taxon>
    </lineage>
</organism>
<dbReference type="Pfam" id="PF13669">
    <property type="entry name" value="Glyoxalase_4"/>
    <property type="match status" value="1"/>
</dbReference>
<dbReference type="InterPro" id="IPR029068">
    <property type="entry name" value="Glyas_Bleomycin-R_OHBP_Dase"/>
</dbReference>
<dbReference type="Gene3D" id="3.10.180.10">
    <property type="entry name" value="2,3-Dihydroxybiphenyl 1,2-Dioxygenase, domain 1"/>
    <property type="match status" value="1"/>
</dbReference>
<keyword evidence="3" id="KW-1185">Reference proteome</keyword>
<gene>
    <name evidence="2" type="ORF">QGN17_10680</name>
</gene>
<dbReference type="Proteomes" id="UP001160625">
    <property type="component" value="Unassembled WGS sequence"/>
</dbReference>
<sequence length="136" mass="14806">MQMFGNYVLHHVGVIFPTITDAEDFIALMNLAEDYRGRVDQWDCLCIFTKPASGAAIELVIPAGGPLQRFNKGAGGVHHYAYEVADIGLASRDCESRGMNMLLPAPIKGAGDFLCNFIAPLSLRGVQIELVQPIRS</sequence>
<dbReference type="SUPFAM" id="SSF54593">
    <property type="entry name" value="Glyoxalase/Bleomycin resistance protein/Dihydroxybiphenyl dioxygenase"/>
    <property type="match status" value="1"/>
</dbReference>
<feature type="domain" description="VOC" evidence="1">
    <location>
        <begin position="8"/>
        <end position="133"/>
    </location>
</feature>
<proteinExistence type="predicted"/>
<evidence type="ECO:0000313" key="2">
    <source>
        <dbReference type="EMBL" id="MDH7639196.1"/>
    </source>
</evidence>
<name>A0ABT6N1P1_9SPHN</name>
<comment type="caution">
    <text evidence="2">The sequence shown here is derived from an EMBL/GenBank/DDBJ whole genome shotgun (WGS) entry which is preliminary data.</text>
</comment>
<dbReference type="PROSITE" id="PS51819">
    <property type="entry name" value="VOC"/>
    <property type="match status" value="1"/>
</dbReference>
<dbReference type="InterPro" id="IPR037523">
    <property type="entry name" value="VOC_core"/>
</dbReference>
<dbReference type="RefSeq" id="WP_281044456.1">
    <property type="nucleotide sequence ID" value="NZ_JARYGZ010000001.1"/>
</dbReference>
<evidence type="ECO:0000259" key="1">
    <source>
        <dbReference type="PROSITE" id="PS51819"/>
    </source>
</evidence>
<dbReference type="EMBL" id="JARYGZ010000001">
    <property type="protein sequence ID" value="MDH7639196.1"/>
    <property type="molecule type" value="Genomic_DNA"/>
</dbReference>